<sequence length="113" mass="11970">MAVVGTISLDRMKTSGVVSWGQILSPQTSSTGSACIAKPCTGPAAASWRGRCETRLVRSHAIRNIFHQCRAGLPANCHPAEPAHQITVMWWNITVVATSTATRMVSAAGIIVV</sequence>
<evidence type="ECO:0000313" key="2">
    <source>
        <dbReference type="Proteomes" id="UP000709295"/>
    </source>
</evidence>
<dbReference type="AlphaFoldDB" id="A0A8J5IQD6"/>
<protein>
    <submittedName>
        <fullName evidence="1">Uncharacterized protein</fullName>
    </submittedName>
</protein>
<evidence type="ECO:0000313" key="1">
    <source>
        <dbReference type="EMBL" id="KAG6961598.1"/>
    </source>
</evidence>
<proteinExistence type="predicted"/>
<keyword evidence="2" id="KW-1185">Reference proteome</keyword>
<accession>A0A8J5IQD6</accession>
<comment type="caution">
    <text evidence="1">The sequence shown here is derived from an EMBL/GenBank/DDBJ whole genome shotgun (WGS) entry which is preliminary data.</text>
</comment>
<dbReference type="EMBL" id="JAENGY010000498">
    <property type="protein sequence ID" value="KAG6961598.1"/>
    <property type="molecule type" value="Genomic_DNA"/>
</dbReference>
<name>A0A8J5IQD6_9STRA</name>
<organism evidence="1 2">
    <name type="scientific">Phytophthora aleatoria</name>
    <dbReference type="NCBI Taxonomy" id="2496075"/>
    <lineage>
        <taxon>Eukaryota</taxon>
        <taxon>Sar</taxon>
        <taxon>Stramenopiles</taxon>
        <taxon>Oomycota</taxon>
        <taxon>Peronosporomycetes</taxon>
        <taxon>Peronosporales</taxon>
        <taxon>Peronosporaceae</taxon>
        <taxon>Phytophthora</taxon>
    </lineage>
</organism>
<reference evidence="1" key="1">
    <citation type="submission" date="2021-01" db="EMBL/GenBank/DDBJ databases">
        <title>Phytophthora aleatoria, a newly-described species from Pinus radiata is distinct from Phytophthora cactorum isolates based on comparative genomics.</title>
        <authorList>
            <person name="Mcdougal R."/>
            <person name="Panda P."/>
            <person name="Williams N."/>
            <person name="Studholme D.J."/>
        </authorList>
    </citation>
    <scope>NUCLEOTIDE SEQUENCE</scope>
    <source>
        <strain evidence="1">NZFS 4037</strain>
    </source>
</reference>
<gene>
    <name evidence="1" type="ORF">JG688_00008993</name>
</gene>
<dbReference type="Proteomes" id="UP000709295">
    <property type="component" value="Unassembled WGS sequence"/>
</dbReference>